<name>A0AB39AJY8_9CAUD</name>
<accession>A0AB39AJY8</accession>
<reference evidence="1" key="1">
    <citation type="submission" date="2024-06" db="EMBL/GenBank/DDBJ databases">
        <authorList>
            <person name="Yang R."/>
        </authorList>
    </citation>
    <scope>NUCLEOTIDE SEQUENCE</scope>
</reference>
<proteinExistence type="predicted"/>
<dbReference type="EMBL" id="PP934186">
    <property type="protein sequence ID" value="XDG30972.1"/>
    <property type="molecule type" value="Genomic_DNA"/>
</dbReference>
<protein>
    <submittedName>
        <fullName evidence="1">Uncharacterized protein</fullName>
    </submittedName>
</protein>
<sequence length="151" mass="17143">MDKEFNIGDKLSPKDIKVGMIVSIIRKFPSELLHEDITVQAKIPTRGFMHSGTKEFHNWGYFYVIYKGEVKPSVSNTQQQSPLDEQSIAEAIKTLSQASQELQTSVSVNSEGDLTIYSHYHEKELIFNLNSLDQLLQYIKCVKKLDSFGGD</sequence>
<evidence type="ECO:0000313" key="1">
    <source>
        <dbReference type="EMBL" id="XDG30972.1"/>
    </source>
</evidence>
<organism evidence="1">
    <name type="scientific">Vibrio phage P018-4</name>
    <dbReference type="NCBI Taxonomy" id="3229728"/>
    <lineage>
        <taxon>Viruses</taxon>
        <taxon>Duplodnaviria</taxon>
        <taxon>Heunggongvirae</taxon>
        <taxon>Uroviricota</taxon>
        <taxon>Caudoviricetes</taxon>
    </lineage>
</organism>